<keyword evidence="6 7" id="KW-0408">Iron</keyword>
<dbReference type="InterPro" id="IPR036396">
    <property type="entry name" value="Cyt_P450_sf"/>
</dbReference>
<evidence type="ECO:0000256" key="5">
    <source>
        <dbReference type="ARBA" id="ARBA00023002"/>
    </source>
</evidence>
<keyword evidence="7" id="KW-0503">Monooxygenase</keyword>
<dbReference type="Gene3D" id="1.10.630.10">
    <property type="entry name" value="Cytochrome P450"/>
    <property type="match status" value="1"/>
</dbReference>
<comment type="caution">
    <text evidence="8">The sequence shown here is derived from an EMBL/GenBank/DDBJ whole genome shotgun (WGS) entry which is preliminary data.</text>
</comment>
<evidence type="ECO:0000256" key="4">
    <source>
        <dbReference type="ARBA" id="ARBA00022723"/>
    </source>
</evidence>
<keyword evidence="9" id="KW-1185">Reference proteome</keyword>
<evidence type="ECO:0000313" key="8">
    <source>
        <dbReference type="EMBL" id="KAL2820924.1"/>
    </source>
</evidence>
<sequence length="504" mass="57591">MLLDILQSLLGICLPALAAWGISVLIYRIYFHPLADVPGPLLGRMFHFYSFWYNLNGGRFYLQISKLHAMYGPVVRITPSEIHLSDPKDCDKVYSVGSNYGKDPSFYGSFGTSKATFTTCNPHLHRAKRAVLNPLFSQKRVSELEEHIQQKVILLIARIRQSLAVTGEINLHQAFRALAIDVVTDYAFDQCYNFLERPDFGIGFFDMIRSLGPGVWVFNQFPLLQPIALATPLWLAKLTSKSLSKMMIHRLECRRQILHIKEKVENKEPIDRTTIFDQLLRSETVKNGTVSTVQELEDEAYVILAAAADTTGNALTRAAYHIVRNIGIYTTLSKELQIAFPDENSNMDYKSLKALPYLTGIVKEALRLSSGVPGRLPRIVPCGDAEFHNYHVPEGTVVSMSPWTVNYNENIFPNPEEFYPSRWIDPVQSKKMDKYLFSFGKGSTQCIGISLAYSELYIVLGRFFRTFRDLKTRHRSRTELLYNDYFSGFYTEENNDFIFRCMNA</sequence>
<dbReference type="CDD" id="cd11062">
    <property type="entry name" value="CYP58-like"/>
    <property type="match status" value="1"/>
</dbReference>
<dbReference type="EMBL" id="JBFXLS010000067">
    <property type="protein sequence ID" value="KAL2820924.1"/>
    <property type="molecule type" value="Genomic_DNA"/>
</dbReference>
<evidence type="ECO:0000256" key="3">
    <source>
        <dbReference type="ARBA" id="ARBA00022617"/>
    </source>
</evidence>
<dbReference type="PRINTS" id="PR00385">
    <property type="entry name" value="P450"/>
</dbReference>
<keyword evidence="5 7" id="KW-0560">Oxidoreductase</keyword>
<proteinExistence type="inferred from homology"/>
<keyword evidence="4 7" id="KW-0479">Metal-binding</keyword>
<evidence type="ECO:0000313" key="9">
    <source>
        <dbReference type="Proteomes" id="UP001610335"/>
    </source>
</evidence>
<dbReference type="SUPFAM" id="SSF48264">
    <property type="entry name" value="Cytochrome P450"/>
    <property type="match status" value="1"/>
</dbReference>
<comment type="cofactor">
    <cofactor evidence="1">
        <name>heme</name>
        <dbReference type="ChEBI" id="CHEBI:30413"/>
    </cofactor>
</comment>
<dbReference type="PRINTS" id="PR00465">
    <property type="entry name" value="EP450IV"/>
</dbReference>
<reference evidence="8 9" key="1">
    <citation type="submission" date="2024-07" db="EMBL/GenBank/DDBJ databases">
        <title>Section-level genome sequencing and comparative genomics of Aspergillus sections Usti and Cavernicolus.</title>
        <authorList>
            <consortium name="Lawrence Berkeley National Laboratory"/>
            <person name="Nybo J.L."/>
            <person name="Vesth T.C."/>
            <person name="Theobald S."/>
            <person name="Frisvad J.C."/>
            <person name="Larsen T.O."/>
            <person name="Kjaerboelling I."/>
            <person name="Rothschild-Mancinelli K."/>
            <person name="Lyhne E.K."/>
            <person name="Kogle M.E."/>
            <person name="Barry K."/>
            <person name="Clum A."/>
            <person name="Na H."/>
            <person name="Ledsgaard L."/>
            <person name="Lin J."/>
            <person name="Lipzen A."/>
            <person name="Kuo A."/>
            <person name="Riley R."/>
            <person name="Mondo S."/>
            <person name="LaButti K."/>
            <person name="Haridas S."/>
            <person name="Pangalinan J."/>
            <person name="Salamov A.A."/>
            <person name="Simmons B.A."/>
            <person name="Magnuson J.K."/>
            <person name="Chen J."/>
            <person name="Drula E."/>
            <person name="Henrissat B."/>
            <person name="Wiebenga A."/>
            <person name="Lubbers R.J."/>
            <person name="Gomes A.C."/>
            <person name="Makela M.R."/>
            <person name="Stajich J."/>
            <person name="Grigoriev I.V."/>
            <person name="Mortensen U.H."/>
            <person name="De vries R.P."/>
            <person name="Baker S.E."/>
            <person name="Andersen M.R."/>
        </authorList>
    </citation>
    <scope>NUCLEOTIDE SEQUENCE [LARGE SCALE GENOMIC DNA]</scope>
    <source>
        <strain evidence="8 9">CBS 600.67</strain>
    </source>
</reference>
<dbReference type="InterPro" id="IPR001128">
    <property type="entry name" value="Cyt_P450"/>
</dbReference>
<dbReference type="PANTHER" id="PTHR24305">
    <property type="entry name" value="CYTOCHROME P450"/>
    <property type="match status" value="1"/>
</dbReference>
<dbReference type="InterPro" id="IPR017972">
    <property type="entry name" value="Cyt_P450_CS"/>
</dbReference>
<dbReference type="Pfam" id="PF00067">
    <property type="entry name" value="p450"/>
    <property type="match status" value="1"/>
</dbReference>
<organism evidence="8 9">
    <name type="scientific">Aspergillus cavernicola</name>
    <dbReference type="NCBI Taxonomy" id="176166"/>
    <lineage>
        <taxon>Eukaryota</taxon>
        <taxon>Fungi</taxon>
        <taxon>Dikarya</taxon>
        <taxon>Ascomycota</taxon>
        <taxon>Pezizomycotina</taxon>
        <taxon>Eurotiomycetes</taxon>
        <taxon>Eurotiomycetidae</taxon>
        <taxon>Eurotiales</taxon>
        <taxon>Aspergillaceae</taxon>
        <taxon>Aspergillus</taxon>
        <taxon>Aspergillus subgen. Nidulantes</taxon>
    </lineage>
</organism>
<name>A0ABR4HZK7_9EURO</name>
<evidence type="ECO:0000256" key="2">
    <source>
        <dbReference type="ARBA" id="ARBA00010617"/>
    </source>
</evidence>
<comment type="similarity">
    <text evidence="2 7">Belongs to the cytochrome P450 family.</text>
</comment>
<evidence type="ECO:0000256" key="7">
    <source>
        <dbReference type="RuleBase" id="RU000461"/>
    </source>
</evidence>
<dbReference type="PANTHER" id="PTHR24305:SF152">
    <property type="entry name" value="P450, PUTATIVE (EUROFUNG)-RELATED"/>
    <property type="match status" value="1"/>
</dbReference>
<evidence type="ECO:0000256" key="1">
    <source>
        <dbReference type="ARBA" id="ARBA00001971"/>
    </source>
</evidence>
<keyword evidence="3 7" id="KW-0349">Heme</keyword>
<evidence type="ECO:0000256" key="6">
    <source>
        <dbReference type="ARBA" id="ARBA00023004"/>
    </source>
</evidence>
<accession>A0ABR4HZK7</accession>
<gene>
    <name evidence="8" type="ORF">BDW59DRAFT_181360</name>
</gene>
<dbReference type="InterPro" id="IPR002403">
    <property type="entry name" value="Cyt_P450_E_grp-IV"/>
</dbReference>
<protein>
    <submittedName>
        <fullName evidence="8">Cytochrome P450</fullName>
    </submittedName>
</protein>
<dbReference type="Proteomes" id="UP001610335">
    <property type="component" value="Unassembled WGS sequence"/>
</dbReference>
<dbReference type="InterPro" id="IPR050121">
    <property type="entry name" value="Cytochrome_P450_monoxygenase"/>
</dbReference>
<dbReference type="PROSITE" id="PS00086">
    <property type="entry name" value="CYTOCHROME_P450"/>
    <property type="match status" value="1"/>
</dbReference>